<evidence type="ECO:0000313" key="3">
    <source>
        <dbReference type="Proteomes" id="UP000661894"/>
    </source>
</evidence>
<dbReference type="RefSeq" id="WP_251838236.1">
    <property type="nucleotide sequence ID" value="NZ_JACSPO010000001.1"/>
</dbReference>
<gene>
    <name evidence="2" type="ORF">H9624_01990</name>
</gene>
<keyword evidence="1" id="KW-0472">Membrane</keyword>
<dbReference type="EMBL" id="JACSPO010000001">
    <property type="protein sequence ID" value="MBD8061093.1"/>
    <property type="molecule type" value="Genomic_DNA"/>
</dbReference>
<accession>A0ABR8YZ80</accession>
<proteinExistence type="predicted"/>
<comment type="caution">
    <text evidence="2">The sequence shown here is derived from an EMBL/GenBank/DDBJ whole genome shotgun (WGS) entry which is preliminary data.</text>
</comment>
<evidence type="ECO:0000313" key="2">
    <source>
        <dbReference type="EMBL" id="MBD8061093.1"/>
    </source>
</evidence>
<feature type="transmembrane region" description="Helical" evidence="1">
    <location>
        <begin position="12"/>
        <end position="33"/>
    </location>
</feature>
<reference evidence="2 3" key="1">
    <citation type="submission" date="2020-08" db="EMBL/GenBank/DDBJ databases">
        <title>A Genomic Blueprint of the Chicken Gut Microbiome.</title>
        <authorList>
            <person name="Gilroy R."/>
            <person name="Ravi A."/>
            <person name="Getino M."/>
            <person name="Pursley I."/>
            <person name="Horton D.L."/>
            <person name="Alikhan N.-F."/>
            <person name="Baker D."/>
            <person name="Gharbi K."/>
            <person name="Hall N."/>
            <person name="Watson M."/>
            <person name="Adriaenssens E.M."/>
            <person name="Foster-Nyarko E."/>
            <person name="Jarju S."/>
            <person name="Secka A."/>
            <person name="Antonio M."/>
            <person name="Oren A."/>
            <person name="Chaudhuri R."/>
            <person name="La Ragione R.M."/>
            <person name="Hildebrand F."/>
            <person name="Pallen M.J."/>
        </authorList>
    </citation>
    <scope>NUCLEOTIDE SEQUENCE [LARGE SCALE GENOMIC DNA]</scope>
    <source>
        <strain evidence="2 3">Sa1BUA1</strain>
    </source>
</reference>
<feature type="transmembrane region" description="Helical" evidence="1">
    <location>
        <begin position="63"/>
        <end position="85"/>
    </location>
</feature>
<protein>
    <submittedName>
        <fullName evidence="2">Uncharacterized protein</fullName>
    </submittedName>
</protein>
<evidence type="ECO:0000256" key="1">
    <source>
        <dbReference type="SAM" id="Phobius"/>
    </source>
</evidence>
<dbReference type="Proteomes" id="UP000661894">
    <property type="component" value="Unassembled WGS sequence"/>
</dbReference>
<organism evidence="2 3">
    <name type="scientific">Oceanitalea stevensii</name>
    <dbReference type="NCBI Taxonomy" id="2763072"/>
    <lineage>
        <taxon>Bacteria</taxon>
        <taxon>Bacillati</taxon>
        <taxon>Actinomycetota</taxon>
        <taxon>Actinomycetes</taxon>
        <taxon>Micrococcales</taxon>
        <taxon>Bogoriellaceae</taxon>
        <taxon>Georgenia</taxon>
    </lineage>
</organism>
<keyword evidence="1" id="KW-0812">Transmembrane</keyword>
<keyword evidence="1" id="KW-1133">Transmembrane helix</keyword>
<name>A0ABR8YZ80_9MICO</name>
<keyword evidence="3" id="KW-1185">Reference proteome</keyword>
<sequence>MSLPGPPDAGTTRLRLAAAAGALLLVVGVWGTFVRETPSFGWASSAPLVSGGPRTVVLDTPGMLFLAALLAGVALLAGAAGYLAARRA</sequence>